<evidence type="ECO:0000256" key="1">
    <source>
        <dbReference type="SAM" id="Phobius"/>
    </source>
</evidence>
<organism evidence="2 3">
    <name type="scientific">Aliivibrio salmonicida (strain LFI1238)</name>
    <name type="common">Vibrio salmonicida (strain LFI1238)</name>
    <dbReference type="NCBI Taxonomy" id="316275"/>
    <lineage>
        <taxon>Bacteria</taxon>
        <taxon>Pseudomonadati</taxon>
        <taxon>Pseudomonadota</taxon>
        <taxon>Gammaproteobacteria</taxon>
        <taxon>Vibrionales</taxon>
        <taxon>Vibrionaceae</taxon>
        <taxon>Aliivibrio</taxon>
    </lineage>
</organism>
<dbReference type="KEGG" id="vsa:VSAL_II0100"/>
<accession>B6EQ85</accession>
<name>B6EQ85_ALISL</name>
<dbReference type="EMBL" id="FM178380">
    <property type="protein sequence ID" value="CAQ80854.1"/>
    <property type="molecule type" value="Genomic_DNA"/>
</dbReference>
<proteinExistence type="predicted"/>
<keyword evidence="1" id="KW-0812">Transmembrane</keyword>
<sequence length="88" mass="9540">MQQPHLKAIESEKVDIGTQQASKQTRITSYDFLDAMLAIHICIILGAIMDVSGFSRAYLYYFGCAGFGGISLGSTPTAMENMSTVAQK</sequence>
<dbReference type="HOGENOM" id="CLU_2462283_0_0_6"/>
<keyword evidence="3" id="KW-1185">Reference proteome</keyword>
<gene>
    <name evidence="2" type="ordered locus">VSAL_II0100</name>
</gene>
<keyword evidence="1" id="KW-1133">Transmembrane helix</keyword>
<reference evidence="2 3" key="1">
    <citation type="journal article" date="2008" name="BMC Genomics">
        <title>The genome sequence of the fish pathogen Aliivibrio salmonicida strain LFI1238 shows extensive evidence of gene decay.</title>
        <authorList>
            <person name="Hjerde E."/>
            <person name="Lorentzen M.S."/>
            <person name="Holden M.T."/>
            <person name="Seeger K."/>
            <person name="Paulsen S."/>
            <person name="Bason N."/>
            <person name="Churcher C."/>
            <person name="Harris D."/>
            <person name="Norbertczak H."/>
            <person name="Quail M.A."/>
            <person name="Sanders S."/>
            <person name="Thurston S."/>
            <person name="Parkhill J."/>
            <person name="Willassen N.P."/>
            <person name="Thomson N.R."/>
        </authorList>
    </citation>
    <scope>NUCLEOTIDE SEQUENCE [LARGE SCALE GENOMIC DNA]</scope>
    <source>
        <strain evidence="2 3">LFI1238</strain>
    </source>
</reference>
<feature type="transmembrane region" description="Helical" evidence="1">
    <location>
        <begin position="58"/>
        <end position="79"/>
    </location>
</feature>
<evidence type="ECO:0000313" key="2">
    <source>
        <dbReference type="EMBL" id="CAQ80854.1"/>
    </source>
</evidence>
<protein>
    <submittedName>
        <fullName evidence="2">Membrane protein</fullName>
    </submittedName>
</protein>
<dbReference type="AlphaFoldDB" id="B6EQ85"/>
<keyword evidence="1" id="KW-0472">Membrane</keyword>
<dbReference type="Proteomes" id="UP000001730">
    <property type="component" value="Chromosome 2"/>
</dbReference>
<feature type="transmembrane region" description="Helical" evidence="1">
    <location>
        <begin position="32"/>
        <end position="52"/>
    </location>
</feature>
<evidence type="ECO:0000313" key="3">
    <source>
        <dbReference type="Proteomes" id="UP000001730"/>
    </source>
</evidence>